<protein>
    <submittedName>
        <fullName evidence="1">Uncharacterized protein</fullName>
    </submittedName>
</protein>
<keyword evidence="2" id="KW-1185">Reference proteome</keyword>
<organism evidence="1 2">
    <name type="scientific">Xenotaenia resolanae</name>
    <dbReference type="NCBI Taxonomy" id="208358"/>
    <lineage>
        <taxon>Eukaryota</taxon>
        <taxon>Metazoa</taxon>
        <taxon>Chordata</taxon>
        <taxon>Craniata</taxon>
        <taxon>Vertebrata</taxon>
        <taxon>Euteleostomi</taxon>
        <taxon>Actinopterygii</taxon>
        <taxon>Neopterygii</taxon>
        <taxon>Teleostei</taxon>
        <taxon>Neoteleostei</taxon>
        <taxon>Acanthomorphata</taxon>
        <taxon>Ovalentaria</taxon>
        <taxon>Atherinomorphae</taxon>
        <taxon>Cyprinodontiformes</taxon>
        <taxon>Goodeidae</taxon>
        <taxon>Xenotaenia</taxon>
    </lineage>
</organism>
<comment type="caution">
    <text evidence="1">The sequence shown here is derived from an EMBL/GenBank/DDBJ whole genome shotgun (WGS) entry which is preliminary data.</text>
</comment>
<sequence>MPAHFNLSIVADHNMSRNRDFADLSSITSSIKSKILNFRCFATSRTKKEAREQPGKASVSQLPLMFLLFSDLFVPLFCFQMLQSTMCSVPGFFYQTMWFISPAEAFPALIMQLYEEEMITVNVSCIVFFYCGFSYDLYCDGGHTHTHTHTHTHWLMPVFWKY</sequence>
<accession>A0ABV0X1D7</accession>
<gene>
    <name evidence="1" type="ORF">XENORESO_020960</name>
</gene>
<dbReference type="Proteomes" id="UP001444071">
    <property type="component" value="Unassembled WGS sequence"/>
</dbReference>
<name>A0ABV0X1D7_9TELE</name>
<reference evidence="1 2" key="1">
    <citation type="submission" date="2021-06" db="EMBL/GenBank/DDBJ databases">
        <authorList>
            <person name="Palmer J.M."/>
        </authorList>
    </citation>
    <scope>NUCLEOTIDE SEQUENCE [LARGE SCALE GENOMIC DNA]</scope>
    <source>
        <strain evidence="1 2">XR_2019</strain>
        <tissue evidence="1">Muscle</tissue>
    </source>
</reference>
<proteinExistence type="predicted"/>
<dbReference type="EMBL" id="JAHRIM010078555">
    <property type="protein sequence ID" value="MEQ2274417.1"/>
    <property type="molecule type" value="Genomic_DNA"/>
</dbReference>
<evidence type="ECO:0000313" key="1">
    <source>
        <dbReference type="EMBL" id="MEQ2274417.1"/>
    </source>
</evidence>
<evidence type="ECO:0000313" key="2">
    <source>
        <dbReference type="Proteomes" id="UP001444071"/>
    </source>
</evidence>